<feature type="signal peptide" evidence="2">
    <location>
        <begin position="1"/>
        <end position="26"/>
    </location>
</feature>
<name>A0A1X0P4W6_9TRYP</name>
<accession>A0A1X0P4W6</accession>
<keyword evidence="2" id="KW-0732">Signal</keyword>
<comment type="caution">
    <text evidence="3">The sequence shown here is derived from an EMBL/GenBank/DDBJ whole genome shotgun (WGS) entry which is preliminary data.</text>
</comment>
<dbReference type="STRING" id="67003.A0A1X0P4W6"/>
<evidence type="ECO:0000256" key="2">
    <source>
        <dbReference type="SAM" id="SignalP"/>
    </source>
</evidence>
<organism evidence="3 4">
    <name type="scientific">Trypanosoma theileri</name>
    <dbReference type="NCBI Taxonomy" id="67003"/>
    <lineage>
        <taxon>Eukaryota</taxon>
        <taxon>Discoba</taxon>
        <taxon>Euglenozoa</taxon>
        <taxon>Kinetoplastea</taxon>
        <taxon>Metakinetoplastina</taxon>
        <taxon>Trypanosomatida</taxon>
        <taxon>Trypanosomatidae</taxon>
        <taxon>Trypanosoma</taxon>
    </lineage>
</organism>
<sequence>MTTMFVQLRGVVYLLVLLQCVAFVSHANTAVGGESSEGPTVTAHVEKSDEDSEAEVKKPEPCDPEICPMVEKRLAEWIRIVDDYLADGRGCRSVWDAVVNTANETSKLANTSAIKVGGLVKKIEEEQTVGDQTELVAKDVEILEDLVRKVKEAVDNTRSSVLDTWRAEWFCGHKRGTLEEAQNGFKKEIDIYIHERVAMRNETYWTIERVETAERSNKTYFELQNITKRLKDLKGWSQATKVNVEHRVKAAKKQLNEAKEKLEKIKPGETLGVGSKDEGIKNNITNITGEIDTFVKKIENWRPNKNTGPKENSVDARIKQAIENEKKLVEQEKETDKNKRIEERAQREREAQEQKEREVQAQRAREAQEQKEREAQAQKTREAQEQKDREVQAQKAREAQEQKEREVRAQEAKDALEKTEKEQLERAAEEARKKAEAAKKNDNSVSPALVHVPLLLLLVLTVLGSTLVC</sequence>
<feature type="region of interest" description="Disordered" evidence="1">
    <location>
        <begin position="32"/>
        <end position="61"/>
    </location>
</feature>
<reference evidence="3 4" key="1">
    <citation type="submission" date="2017-03" db="EMBL/GenBank/DDBJ databases">
        <title>An alternative strategy for trypanosome survival in the mammalian bloodstream revealed through genome and transcriptome analysis of the ubiquitous bovine parasite Trypanosoma (Megatrypanum) theileri.</title>
        <authorList>
            <person name="Kelly S."/>
            <person name="Ivens A."/>
            <person name="Mott A."/>
            <person name="O'Neill E."/>
            <person name="Emms D."/>
            <person name="Macleod O."/>
            <person name="Voorheis P."/>
            <person name="Matthews J."/>
            <person name="Matthews K."/>
            <person name="Carrington M."/>
        </authorList>
    </citation>
    <scope>NUCLEOTIDE SEQUENCE [LARGE SCALE GENOMIC DNA]</scope>
    <source>
        <strain evidence="3">Edinburgh</strain>
    </source>
</reference>
<dbReference type="Proteomes" id="UP000192257">
    <property type="component" value="Unassembled WGS sequence"/>
</dbReference>
<dbReference type="GeneID" id="39982103"/>
<feature type="chain" id="PRO_5013162733" description="Transglutaminase" evidence="2">
    <location>
        <begin position="27"/>
        <end position="469"/>
    </location>
</feature>
<keyword evidence="4" id="KW-1185">Reference proteome</keyword>
<dbReference type="RefSeq" id="XP_028885981.1">
    <property type="nucleotide sequence ID" value="XM_029022323.1"/>
</dbReference>
<dbReference type="AlphaFoldDB" id="A0A1X0P4W6"/>
<evidence type="ECO:0000256" key="1">
    <source>
        <dbReference type="SAM" id="MobiDB-lite"/>
    </source>
</evidence>
<evidence type="ECO:0000313" key="4">
    <source>
        <dbReference type="Proteomes" id="UP000192257"/>
    </source>
</evidence>
<evidence type="ECO:0008006" key="5">
    <source>
        <dbReference type="Google" id="ProtNLM"/>
    </source>
</evidence>
<dbReference type="VEuPathDB" id="TriTrypDB:TM35_000041290"/>
<gene>
    <name evidence="3" type="ORF">TM35_000041290</name>
</gene>
<proteinExistence type="predicted"/>
<dbReference type="EMBL" id="NBCO01000004">
    <property type="protein sequence ID" value="ORC91915.1"/>
    <property type="molecule type" value="Genomic_DNA"/>
</dbReference>
<feature type="region of interest" description="Disordered" evidence="1">
    <location>
        <begin position="326"/>
        <end position="441"/>
    </location>
</feature>
<protein>
    <recommendedName>
        <fullName evidence="5">Transglutaminase</fullName>
    </recommendedName>
</protein>
<evidence type="ECO:0000313" key="3">
    <source>
        <dbReference type="EMBL" id="ORC91915.1"/>
    </source>
</evidence>